<feature type="chain" id="PRO_5035467950" evidence="13">
    <location>
        <begin position="23"/>
        <end position="1993"/>
    </location>
</feature>
<dbReference type="SUPFAM" id="SSF49785">
    <property type="entry name" value="Galactose-binding domain-like"/>
    <property type="match status" value="1"/>
</dbReference>
<dbReference type="FunFam" id="2.10.25.10:FF:000472">
    <property type="entry name" value="Uncharacterized protein, isoform A"/>
    <property type="match status" value="2"/>
</dbReference>
<feature type="disulfide bond" evidence="11">
    <location>
        <begin position="1725"/>
        <end position="1734"/>
    </location>
</feature>
<evidence type="ECO:0000256" key="13">
    <source>
        <dbReference type="SAM" id="SignalP"/>
    </source>
</evidence>
<keyword evidence="6 11" id="KW-0245">EGF-like domain</keyword>
<dbReference type="FunFam" id="2.10.25.10:FF:000151">
    <property type="entry name" value="FAT atypical cadherin 4"/>
    <property type="match status" value="1"/>
</dbReference>
<sequence length="1993" mass="215544">MVGARIGTWIFIALLFQDPNLPVWLISETTQQTPLLKQNCNFDVPGDLCGYIQSQGDDFDWTQDTGATPTSFTGPTDDVTAGLTGTAGYYMYIETSSPQSRGDKAQLLTPLLEPTAERCFTFYYHMYGTSVGTLNVIKVSRGQRDLLWTQSGAQGNQWNYAEIDYDSKYQYQFEFEGVISGSYGDIGLDHIIMKNGPCSGSNAQCGSPLGMEDGSIPDGSISASTSKPANPASAGRLNSNGYWSPQDSDQDPWIQVDLQRRTAVTGVNTQGASDTWVSKYKLQYSDDAASWTTFGDFSNVETEFDGSQNGNLLALNEPVEARYVRVKPTLWNNNEIRLRLELYGCGAAGIDECASNPCQHGSTCVDAANWYRCYCTDGWTGDNCGQDINECNQNVCQNGGVCSNTPGSYSCTCPAGFSGANCEATVLEGTNFVTCDFDTDYCGWQFGDQNQLSVSREQQNGCGSYGPSGDHTQADGSGSYLCMQSSSSDPQGGIARFVSPWYYDTSPRTLSFWYLSKYFTSSTFLNVYLHLDGVEDDVPALSLNRRVTQWTFVEVNITRTQFFRVLIEAVKPGFARPQVGIDDVEISSVDTDDCASSPCKNGAVCVDLLFQFSCTCAAGWDGPTCEGNVNECASNPCQHNGQCRDGVNGYTCSCTSAWAGGNCELPDSQAACAAYPCQNGGVCTASGNSYSCQCTGGWGGQNCDQDVNECSSNPCQNGGACTDFFNGYNCTCVAGYMGPRCEIDIDDCASGPCTNGGTCRDGVNSFSCSCSTGFTGNDCSEVILQPLTPYLCTFDDADICNWRQAADDETDFSWLDGQCGSYGPPGDHTRGPGGFYLCMEASTTPRDGKARVISPYFSATTDRTLRFWYYKNSFGSSGISVYVTSGDSLGDAVWTSSTDRDDAWRMAEVDITGMSRFRVVLESVKSGFSFADLAIDDVSIEDPASDECLSNPCRNGGNCVDGRYSYTCTCTAAWSGLHCELPRGSADFEDDLSAYMYTQATDDDMDWLRNSGGTLSSGTGPSNDHTTGNGHYMYARASVNRNKVARLESPVIQPTAGSCLQFYYHMYGSNVGTLSVFVRPSGQQLGNPVWNKTGDQGDLWQKGEYEVVMQQPFQVVFEALIGSSFSSRGDIALDDVLVEIGQCDSPDFDDCLSNPCQNGGTCQDGLGQYSCACSSGWHGTQCELDNDACAAYPCGNGGTCNDGPTGYVCICAPGWMGTDCQQEIDECHQHTDPCHNNGDCIDLVNGFYCNCYQGWEGSGCSIDINECLSQPCMFGGACNNGLDGTYTCNCLSGYQGQNCEQVLLSPAATYSCDFDTDLCSWEQDQQTDQTDFLWNNGKCGTWGPNEAHVTGGHFLCMDTTGAPQNAVARLISPVFVPQVHINRVLRFWYFKNVIGNSGFRVYLMLNGTLDPNPVWEEAGRANEWQMAEINIDGRSQFQIVLEGFRSGGNLLDLAIDDVTIVDPDQDECNSNPCMNNGVCSDALFSYTCACRPQWVGSHCSYGIGSCDFEEPLSNYIYFQDDTDDFDWTVVSMASRRPSTDHTTGTGSYAYIGSTGGSSGDRAWLLSPSLPATAASCVQFWYYMSGAGVASLNVYTRQQQQQDVLVANITGDQGDQWRTKEVEIVSNSDYVIIFEGVKGTGLNGDIAIDDISVTGGACTSPDSAVCANSPCQNGGSCNPGGGSFTCQCLPGWSGLYCQTDIDECASSPCQNGGVCTDQDNGYVCSCSAGFTGTNCDVMEITIAPQTPYRCDFDTNNCGFVQATDDDADFVRLTGKCGNYGAPADHTTGQNGFYMCLESTTAPNTMAAMYSPTFVTTSPRKLRFWFYKNTIGDSFMELTVKSTGQPNNVWTADDRSADWRMAELDLPAGRFELTFRGVKNGYRSTDFGFDDIQILDPNTNECASSPCRNGGTCTDGDFTFSCTCMPPYTGALCESDVLQDDVLYLCDLDNDLCGWEQLSSPDDTADFTVIQSGKCGISGPDGDRTTGKSILSTRV</sequence>
<dbReference type="PROSITE" id="PS50022">
    <property type="entry name" value="FA58C_3"/>
    <property type="match status" value="1"/>
</dbReference>
<dbReference type="SUPFAM" id="SSF57196">
    <property type="entry name" value="EGF/Laminin"/>
    <property type="match status" value="16"/>
</dbReference>
<evidence type="ECO:0000256" key="11">
    <source>
        <dbReference type="PROSITE-ProRule" id="PRU00076"/>
    </source>
</evidence>
<feature type="domain" description="EGF-like" evidence="15">
    <location>
        <begin position="590"/>
        <end position="626"/>
    </location>
</feature>
<feature type="domain" description="EGF-like" evidence="15">
    <location>
        <begin position="944"/>
        <end position="980"/>
    </location>
</feature>
<evidence type="ECO:0000256" key="1">
    <source>
        <dbReference type="ARBA" id="ARBA00004498"/>
    </source>
</evidence>
<dbReference type="PROSITE" id="PS00022">
    <property type="entry name" value="EGF_1"/>
    <property type="match status" value="16"/>
</dbReference>
<keyword evidence="7 13" id="KW-0732">Signal</keyword>
<dbReference type="FunFam" id="2.10.25.10:FF:000434">
    <property type="entry name" value="Predicted protein"/>
    <property type="match status" value="1"/>
</dbReference>
<dbReference type="Gene3D" id="2.10.25.10">
    <property type="entry name" value="Laminin"/>
    <property type="match status" value="16"/>
</dbReference>
<dbReference type="Gene3D" id="2.60.120.260">
    <property type="entry name" value="Galactose-binding domain-like"/>
    <property type="match status" value="1"/>
</dbReference>
<feature type="disulfide bond" evidence="11">
    <location>
        <begin position="1490"/>
        <end position="1499"/>
    </location>
</feature>
<feature type="disulfide bond" evidence="11">
    <location>
        <begin position="970"/>
        <end position="979"/>
    </location>
</feature>
<feature type="domain" description="EGF-like" evidence="15">
    <location>
        <begin position="1896"/>
        <end position="1932"/>
    </location>
</feature>
<feature type="domain" description="EGF-like" evidence="15">
    <location>
        <begin position="744"/>
        <end position="780"/>
    </location>
</feature>
<dbReference type="GO" id="GO:0016020">
    <property type="term" value="C:membrane"/>
    <property type="evidence" value="ECO:0007669"/>
    <property type="project" value="InterPro"/>
</dbReference>
<evidence type="ECO:0000256" key="4">
    <source>
        <dbReference type="ARBA" id="ARBA00022525"/>
    </source>
</evidence>
<comment type="similarity">
    <text evidence="3">Belongs to the neurexin family.</text>
</comment>
<dbReference type="PROSITE" id="PS01187">
    <property type="entry name" value="EGF_CA"/>
    <property type="match status" value="7"/>
</dbReference>
<dbReference type="CDD" id="cd00057">
    <property type="entry name" value="FA58C"/>
    <property type="match status" value="1"/>
</dbReference>
<feature type="domain" description="EGF-like" evidence="15">
    <location>
        <begin position="1263"/>
        <end position="1300"/>
    </location>
</feature>
<feature type="domain" description="EGF-like" evidence="15">
    <location>
        <begin position="1223"/>
        <end position="1261"/>
    </location>
</feature>
<dbReference type="Pfam" id="PF07645">
    <property type="entry name" value="EGF_CA"/>
    <property type="match status" value="2"/>
</dbReference>
<dbReference type="InterPro" id="IPR000998">
    <property type="entry name" value="MAM_dom"/>
</dbReference>
<dbReference type="InterPro" id="IPR008979">
    <property type="entry name" value="Galactose-bd-like_sf"/>
</dbReference>
<dbReference type="FunFam" id="2.10.25.10:FF:000143">
    <property type="entry name" value="Protein crumbs 1"/>
    <property type="match status" value="1"/>
</dbReference>
<evidence type="ECO:0000256" key="6">
    <source>
        <dbReference type="ARBA" id="ARBA00022536"/>
    </source>
</evidence>
<dbReference type="OrthoDB" id="283575at2759"/>
<comment type="caution">
    <text evidence="11">Lacks conserved residue(s) required for the propagation of feature annotation.</text>
</comment>
<dbReference type="Pfam" id="PF00754">
    <property type="entry name" value="F5_F8_type_C"/>
    <property type="match status" value="1"/>
</dbReference>
<evidence type="ECO:0000313" key="18">
    <source>
        <dbReference type="Proteomes" id="UP000838412"/>
    </source>
</evidence>
<feature type="disulfide bond" evidence="11">
    <location>
        <begin position="1251"/>
        <end position="1260"/>
    </location>
</feature>
<feature type="signal peptide" evidence="13">
    <location>
        <begin position="1"/>
        <end position="22"/>
    </location>
</feature>
<feature type="domain" description="EGF-like" evidence="15">
    <location>
        <begin position="668"/>
        <end position="704"/>
    </location>
</feature>
<dbReference type="PROSITE" id="PS50060">
    <property type="entry name" value="MAM_2"/>
    <property type="match status" value="7"/>
</dbReference>
<feature type="domain" description="MAM" evidence="16">
    <location>
        <begin position="433"/>
        <end position="596"/>
    </location>
</feature>
<keyword evidence="10" id="KW-0325">Glycoprotein</keyword>
<dbReference type="InterPro" id="IPR051560">
    <property type="entry name" value="MAM_domain-containing"/>
</dbReference>
<feature type="disulfide bond" evidence="11">
    <location>
        <begin position="654"/>
        <end position="663"/>
    </location>
</feature>
<dbReference type="PROSITE" id="PS01286">
    <property type="entry name" value="FA58C_2"/>
    <property type="match status" value="1"/>
</dbReference>
<feature type="disulfide bond" evidence="11">
    <location>
        <begin position="770"/>
        <end position="779"/>
    </location>
</feature>
<feature type="domain" description="MAM" evidence="16">
    <location>
        <begin position="790"/>
        <end position="950"/>
    </location>
</feature>
<feature type="disulfide bond" evidence="11">
    <location>
        <begin position="1290"/>
        <end position="1299"/>
    </location>
</feature>
<keyword evidence="8" id="KW-0677">Repeat</keyword>
<dbReference type="PROSITE" id="PS00010">
    <property type="entry name" value="ASX_HYDROXYL"/>
    <property type="match status" value="13"/>
</dbReference>
<dbReference type="Pfam" id="PF12661">
    <property type="entry name" value="hEGF"/>
    <property type="match status" value="5"/>
</dbReference>
<dbReference type="FunFam" id="2.10.25.10:FF:000122">
    <property type="entry name" value="Protein crumbs homolog 2"/>
    <property type="match status" value="2"/>
</dbReference>
<evidence type="ECO:0000256" key="2">
    <source>
        <dbReference type="ARBA" id="ARBA00009738"/>
    </source>
</evidence>
<feature type="domain" description="EGF-like" evidence="15">
    <location>
        <begin position="706"/>
        <end position="742"/>
    </location>
</feature>
<accession>A0A8J9ZIN3</accession>
<feature type="domain" description="EGF-like" evidence="15">
    <location>
        <begin position="387"/>
        <end position="423"/>
    </location>
</feature>
<dbReference type="PROSITE" id="PS01186">
    <property type="entry name" value="EGF_2"/>
    <property type="match status" value="13"/>
</dbReference>
<feature type="disulfide bond" evidence="11">
    <location>
        <begin position="732"/>
        <end position="741"/>
    </location>
</feature>
<feature type="domain" description="EGF-like" evidence="15">
    <location>
        <begin position="1699"/>
        <end position="1735"/>
    </location>
</feature>
<dbReference type="FunFam" id="2.10.25.10:FF:000045">
    <property type="entry name" value="Slit guidance ligand 2"/>
    <property type="match status" value="1"/>
</dbReference>
<proteinExistence type="inferred from homology"/>
<dbReference type="GO" id="GO:0051241">
    <property type="term" value="P:negative regulation of multicellular organismal process"/>
    <property type="evidence" value="ECO:0007669"/>
    <property type="project" value="UniProtKB-ARBA"/>
</dbReference>
<dbReference type="InterPro" id="IPR018097">
    <property type="entry name" value="EGF_Ca-bd_CS"/>
</dbReference>
<dbReference type="FunFam" id="2.10.25.10:FF:000004">
    <property type="entry name" value="Neurogenic locus notch 1"/>
    <property type="match status" value="3"/>
</dbReference>
<feature type="disulfide bond" evidence="11">
    <location>
        <begin position="694"/>
        <end position="703"/>
    </location>
</feature>
<dbReference type="GO" id="GO:0051240">
    <property type="term" value="P:positive regulation of multicellular organismal process"/>
    <property type="evidence" value="ECO:0007669"/>
    <property type="project" value="UniProtKB-ARBA"/>
</dbReference>
<evidence type="ECO:0000313" key="17">
    <source>
        <dbReference type="EMBL" id="CAH1255405.1"/>
    </source>
</evidence>
<dbReference type="GO" id="GO:0005509">
    <property type="term" value="F:calcium ion binding"/>
    <property type="evidence" value="ECO:0007669"/>
    <property type="project" value="InterPro"/>
</dbReference>
<dbReference type="SUPFAM" id="SSF49899">
    <property type="entry name" value="Concanavalin A-like lectins/glucanases"/>
    <property type="match status" value="7"/>
</dbReference>
<evidence type="ECO:0000256" key="12">
    <source>
        <dbReference type="SAM" id="MobiDB-lite"/>
    </source>
</evidence>
<dbReference type="PRINTS" id="PR00020">
    <property type="entry name" value="MAMDOMAIN"/>
</dbReference>
<feature type="domain" description="EGF-like" evidence="15">
    <location>
        <begin position="349"/>
        <end position="385"/>
    </location>
</feature>
<gene>
    <name evidence="17" type="primary">NOTCH1</name>
    <name evidence="17" type="ORF">BLAG_LOCUS14472</name>
</gene>
<dbReference type="InterPro" id="IPR000421">
    <property type="entry name" value="FA58C"/>
</dbReference>
<dbReference type="SMART" id="SM00181">
    <property type="entry name" value="EGF"/>
    <property type="match status" value="16"/>
</dbReference>
<dbReference type="GO" id="GO:0007399">
    <property type="term" value="P:nervous system development"/>
    <property type="evidence" value="ECO:0007669"/>
    <property type="project" value="UniProtKB-ARBA"/>
</dbReference>
<evidence type="ECO:0000259" key="15">
    <source>
        <dbReference type="PROSITE" id="PS50026"/>
    </source>
</evidence>
<dbReference type="Pfam" id="PF00629">
    <property type="entry name" value="MAM"/>
    <property type="match status" value="7"/>
</dbReference>
<feature type="domain" description="MAM" evidence="16">
    <location>
        <begin position="38"/>
        <end position="200"/>
    </location>
</feature>
<dbReference type="Proteomes" id="UP000838412">
    <property type="component" value="Chromosome 2"/>
</dbReference>
<feature type="domain" description="MAM" evidence="16">
    <location>
        <begin position="1504"/>
        <end position="1659"/>
    </location>
</feature>
<dbReference type="EMBL" id="OV696687">
    <property type="protein sequence ID" value="CAH1255405.1"/>
    <property type="molecule type" value="Genomic_DNA"/>
</dbReference>
<dbReference type="SMART" id="SM00179">
    <property type="entry name" value="EGF_CA"/>
    <property type="match status" value="16"/>
</dbReference>
<dbReference type="CDD" id="cd06263">
    <property type="entry name" value="MAM"/>
    <property type="match status" value="7"/>
</dbReference>
<feature type="domain" description="EGF-like" evidence="15">
    <location>
        <begin position="1661"/>
        <end position="1697"/>
    </location>
</feature>
<feature type="disulfide bond" evidence="11">
    <location>
        <begin position="1687"/>
        <end position="1696"/>
    </location>
</feature>
<reference evidence="17" key="1">
    <citation type="submission" date="2022-01" db="EMBL/GenBank/DDBJ databases">
        <authorList>
            <person name="Braso-Vives M."/>
        </authorList>
    </citation>
    <scope>NUCLEOTIDE SEQUENCE</scope>
</reference>
<dbReference type="InterPro" id="IPR013032">
    <property type="entry name" value="EGF-like_CS"/>
</dbReference>
<dbReference type="PROSITE" id="PS50026">
    <property type="entry name" value="EGF_3"/>
    <property type="match status" value="16"/>
</dbReference>
<keyword evidence="9 11" id="KW-1015">Disulfide bond</keyword>
<feature type="disulfide bond" evidence="11">
    <location>
        <begin position="1211"/>
        <end position="1220"/>
    </location>
</feature>
<keyword evidence="18" id="KW-1185">Reference proteome</keyword>
<feature type="domain" description="MAM" evidence="16">
    <location>
        <begin position="1310"/>
        <end position="1470"/>
    </location>
</feature>
<feature type="domain" description="EGF-like" evidence="15">
    <location>
        <begin position="1185"/>
        <end position="1221"/>
    </location>
</feature>
<feature type="domain" description="EGF-like" evidence="15">
    <location>
        <begin position="1464"/>
        <end position="1500"/>
    </location>
</feature>
<keyword evidence="4" id="KW-0964">Secreted</keyword>
<dbReference type="CDD" id="cd00054">
    <property type="entry name" value="EGF_CA"/>
    <property type="match status" value="16"/>
</dbReference>
<dbReference type="PANTHER" id="PTHR23282:SF146">
    <property type="entry name" value="RT07201P-RELATED"/>
    <property type="match status" value="1"/>
</dbReference>
<feature type="compositionally biased region" description="Polar residues" evidence="12">
    <location>
        <begin position="236"/>
        <end position="247"/>
    </location>
</feature>
<dbReference type="GO" id="GO:0003008">
    <property type="term" value="P:system process"/>
    <property type="evidence" value="ECO:0007669"/>
    <property type="project" value="UniProtKB-ARBA"/>
</dbReference>
<feature type="domain" description="F5/8 type C" evidence="14">
    <location>
        <begin position="205"/>
        <end position="345"/>
    </location>
</feature>
<dbReference type="SMART" id="SM00231">
    <property type="entry name" value="FA58C"/>
    <property type="match status" value="1"/>
</dbReference>
<feature type="domain" description="EGF-like" evidence="15">
    <location>
        <begin position="1147"/>
        <end position="1183"/>
    </location>
</feature>
<evidence type="ECO:0000256" key="10">
    <source>
        <dbReference type="ARBA" id="ARBA00023180"/>
    </source>
</evidence>
<feature type="region of interest" description="Disordered" evidence="12">
    <location>
        <begin position="204"/>
        <end position="250"/>
    </location>
</feature>
<evidence type="ECO:0000259" key="14">
    <source>
        <dbReference type="PROSITE" id="PS50022"/>
    </source>
</evidence>
<dbReference type="InterPro" id="IPR049883">
    <property type="entry name" value="NOTCH1_EGF-like"/>
</dbReference>
<dbReference type="FunFam" id="2.60.120.260:FF:000016">
    <property type="entry name" value="Contactin-associated protein-like 4 isoform 1"/>
    <property type="match status" value="1"/>
</dbReference>
<comment type="similarity">
    <text evidence="2">Belongs to the nephronectin family.</text>
</comment>
<feature type="disulfide bond" evidence="11">
    <location>
        <begin position="1173"/>
        <end position="1182"/>
    </location>
</feature>
<dbReference type="Pfam" id="PF00008">
    <property type="entry name" value="EGF"/>
    <property type="match status" value="9"/>
</dbReference>
<feature type="disulfide bond" evidence="11">
    <location>
        <begin position="413"/>
        <end position="422"/>
    </location>
</feature>
<feature type="domain" description="MAM" evidence="16">
    <location>
        <begin position="1747"/>
        <end position="1902"/>
    </location>
</feature>
<dbReference type="InterPro" id="IPR013320">
    <property type="entry name" value="ConA-like_dom_sf"/>
</dbReference>
<dbReference type="InterPro" id="IPR000742">
    <property type="entry name" value="EGF"/>
</dbReference>
<feature type="disulfide bond" evidence="11">
    <location>
        <begin position="1922"/>
        <end position="1931"/>
    </location>
</feature>
<feature type="domain" description="EGF-like" evidence="15">
    <location>
        <begin position="628"/>
        <end position="664"/>
    </location>
</feature>
<keyword evidence="5" id="KW-0272">Extracellular matrix</keyword>
<feature type="disulfide bond" evidence="11">
    <location>
        <begin position="375"/>
        <end position="384"/>
    </location>
</feature>
<organism evidence="17 18">
    <name type="scientific">Branchiostoma lanceolatum</name>
    <name type="common">Common lancelet</name>
    <name type="synonym">Amphioxus lanceolatum</name>
    <dbReference type="NCBI Taxonomy" id="7740"/>
    <lineage>
        <taxon>Eukaryota</taxon>
        <taxon>Metazoa</taxon>
        <taxon>Chordata</taxon>
        <taxon>Cephalochordata</taxon>
        <taxon>Leptocardii</taxon>
        <taxon>Amphioxiformes</taxon>
        <taxon>Branchiostomatidae</taxon>
        <taxon>Branchiostoma</taxon>
    </lineage>
</organism>
<feature type="disulfide bond" evidence="11">
    <location>
        <begin position="616"/>
        <end position="625"/>
    </location>
</feature>
<dbReference type="PANTHER" id="PTHR23282">
    <property type="entry name" value="APICAL ENDOSOMAL GLYCOPROTEIN PRECURSOR"/>
    <property type="match status" value="1"/>
</dbReference>
<dbReference type="PRINTS" id="PR00010">
    <property type="entry name" value="EGFBLOOD"/>
</dbReference>
<evidence type="ECO:0000259" key="16">
    <source>
        <dbReference type="PROSITE" id="PS50060"/>
    </source>
</evidence>
<dbReference type="FunFam" id="2.10.25.10:FF:000006">
    <property type="entry name" value="Versican core protein-like isoform 1"/>
    <property type="match status" value="1"/>
</dbReference>
<evidence type="ECO:0000256" key="5">
    <source>
        <dbReference type="ARBA" id="ARBA00022530"/>
    </source>
</evidence>
<dbReference type="InterPro" id="IPR000152">
    <property type="entry name" value="EGF-type_Asp/Asn_hydroxyl_site"/>
</dbReference>
<evidence type="ECO:0000256" key="7">
    <source>
        <dbReference type="ARBA" id="ARBA00022729"/>
    </source>
</evidence>
<comment type="subcellular location">
    <subcellularLocation>
        <location evidence="1">Secreted</location>
        <location evidence="1">Extracellular space</location>
        <location evidence="1">Extracellular matrix</location>
    </subcellularLocation>
</comment>
<protein>
    <submittedName>
        <fullName evidence="17">NOTCH1 protein</fullName>
    </submittedName>
</protein>
<evidence type="ECO:0000256" key="9">
    <source>
        <dbReference type="ARBA" id="ARBA00023157"/>
    </source>
</evidence>
<dbReference type="InterPro" id="IPR001881">
    <property type="entry name" value="EGF-like_Ca-bd_dom"/>
</dbReference>
<name>A0A8J9ZIN3_BRALA</name>
<feature type="domain" description="MAM" evidence="16">
    <location>
        <begin position="984"/>
        <end position="1145"/>
    </location>
</feature>
<evidence type="ECO:0000256" key="8">
    <source>
        <dbReference type="ARBA" id="ARBA00022737"/>
    </source>
</evidence>
<evidence type="ECO:0000256" key="3">
    <source>
        <dbReference type="ARBA" id="ARBA00010241"/>
    </source>
</evidence>
<dbReference type="Gene3D" id="2.60.120.200">
    <property type="match status" value="7"/>
</dbReference>
<dbReference type="SMART" id="SM00137">
    <property type="entry name" value="MAM"/>
    <property type="match status" value="7"/>
</dbReference>